<comment type="subunit">
    <text evidence="7">Homodimer. Forms a stable heterotetrameric complex of 2 MoeB and 2 MoaD during adenylation of MoaD.</text>
</comment>
<sequence length="291" mass="30655">MGCAPILEDQCDDAFLERYSRHILLPEVRLEGQRRLRRSRVLIVGAGGLGSPAAYYLAAAGVGVIGLADADVVDLSNLQRQILHATADVGTPKVLSAARKMRALNPDVEVVTYQACLDADNIGPIVADYDFVVEGVDNFESKYLINDACVMAGVPFSQGGILQFVGMTMTVRPGETACYRCVMGDPPAGAVPTCASVGVFGAIAGMLGAIQAAETLKYLTGVGRPLYDALLCFDAKDMEFMKSPVRKDPACRVCGERPDITVLQRAARPTCAAKAGDGARTCPGPRPGGAS</sequence>
<evidence type="ECO:0000313" key="15">
    <source>
        <dbReference type="EMBL" id="BAH77204.1"/>
    </source>
</evidence>
<keyword evidence="13" id="KW-1133">Transmembrane helix</keyword>
<keyword evidence="2" id="KW-0808">Transferase</keyword>
<feature type="transmembrane region" description="Helical" evidence="13">
    <location>
        <begin position="41"/>
        <end position="68"/>
    </location>
</feature>
<dbReference type="Pfam" id="PF00899">
    <property type="entry name" value="ThiF"/>
    <property type="match status" value="1"/>
</dbReference>
<evidence type="ECO:0000256" key="3">
    <source>
        <dbReference type="ARBA" id="ARBA00022741"/>
    </source>
</evidence>
<dbReference type="EMBL" id="AP010904">
    <property type="protein sequence ID" value="BAH77204.1"/>
    <property type="molecule type" value="Genomic_DNA"/>
</dbReference>
<evidence type="ECO:0000256" key="8">
    <source>
        <dbReference type="ARBA" id="ARBA00066884"/>
    </source>
</evidence>
<organism evidence="15 16">
    <name type="scientific">Solidesulfovibrio magneticus (strain ATCC 700980 / DSM 13731 / RS-1)</name>
    <name type="common">Desulfovibrio magneticus</name>
    <dbReference type="NCBI Taxonomy" id="573370"/>
    <lineage>
        <taxon>Bacteria</taxon>
        <taxon>Pseudomonadati</taxon>
        <taxon>Thermodesulfobacteriota</taxon>
        <taxon>Desulfovibrionia</taxon>
        <taxon>Desulfovibrionales</taxon>
        <taxon>Desulfovibrionaceae</taxon>
        <taxon>Solidesulfovibrio</taxon>
    </lineage>
</organism>
<evidence type="ECO:0000256" key="2">
    <source>
        <dbReference type="ARBA" id="ARBA00022679"/>
    </source>
</evidence>
<accession>C4XM76</accession>
<dbReference type="CDD" id="cd00757">
    <property type="entry name" value="ThiF_MoeB_HesA_family"/>
    <property type="match status" value="1"/>
</dbReference>
<dbReference type="PANTHER" id="PTHR10953">
    <property type="entry name" value="UBIQUITIN-ACTIVATING ENZYME E1"/>
    <property type="match status" value="1"/>
</dbReference>
<dbReference type="GO" id="GO:0061605">
    <property type="term" value="F:molybdopterin-synthase adenylyltransferase activity"/>
    <property type="evidence" value="ECO:0007669"/>
    <property type="project" value="UniProtKB-EC"/>
</dbReference>
<evidence type="ECO:0000256" key="6">
    <source>
        <dbReference type="ARBA" id="ARBA00055169"/>
    </source>
</evidence>
<keyword evidence="16" id="KW-1185">Reference proteome</keyword>
<dbReference type="Gene3D" id="3.40.50.720">
    <property type="entry name" value="NAD(P)-binding Rossmann-like Domain"/>
    <property type="match status" value="1"/>
</dbReference>
<dbReference type="GO" id="GO:0008146">
    <property type="term" value="F:sulfotransferase activity"/>
    <property type="evidence" value="ECO:0007669"/>
    <property type="project" value="TreeGrafter"/>
</dbReference>
<reference evidence="15 16" key="1">
    <citation type="journal article" date="2009" name="Genome Res.">
        <title>Whole genome sequence of Desulfovibrio magneticus strain RS-1 revealed common gene clusters in magnetotactic bacteria.</title>
        <authorList>
            <person name="Nakazawa H."/>
            <person name="Arakaki A."/>
            <person name="Narita-Yamada S."/>
            <person name="Yashiro I."/>
            <person name="Jinno K."/>
            <person name="Aoki N."/>
            <person name="Tsuruyama A."/>
            <person name="Okamura Y."/>
            <person name="Tanikawa S."/>
            <person name="Fujita N."/>
            <person name="Takeyama H."/>
            <person name="Matsunaga T."/>
        </authorList>
    </citation>
    <scope>NUCLEOTIDE SEQUENCE [LARGE SCALE GENOMIC DNA]</scope>
    <source>
        <strain evidence="16">ATCC 700980 / DSM 13731 / RS-1</strain>
    </source>
</reference>
<dbReference type="GO" id="GO:0008641">
    <property type="term" value="F:ubiquitin-like modifier activating enzyme activity"/>
    <property type="evidence" value="ECO:0007669"/>
    <property type="project" value="InterPro"/>
</dbReference>
<comment type="catalytic activity">
    <reaction evidence="5">
        <text>[molybdopterin-synthase sulfur-carrier protein]-C-terminal Gly-Gly + ATP + H(+) = [molybdopterin-synthase sulfur-carrier protein]-C-terminal Gly-Gly-AMP + diphosphate</text>
        <dbReference type="Rhea" id="RHEA:43616"/>
        <dbReference type="Rhea" id="RHEA-COMP:12159"/>
        <dbReference type="Rhea" id="RHEA-COMP:12202"/>
        <dbReference type="ChEBI" id="CHEBI:15378"/>
        <dbReference type="ChEBI" id="CHEBI:30616"/>
        <dbReference type="ChEBI" id="CHEBI:33019"/>
        <dbReference type="ChEBI" id="CHEBI:90618"/>
        <dbReference type="ChEBI" id="CHEBI:90778"/>
        <dbReference type="EC" id="2.7.7.80"/>
    </reaction>
</comment>
<evidence type="ECO:0000256" key="4">
    <source>
        <dbReference type="ARBA" id="ARBA00022840"/>
    </source>
</evidence>
<dbReference type="OrthoDB" id="9804286at2"/>
<dbReference type="InterPro" id="IPR045886">
    <property type="entry name" value="ThiF/MoeB/HesA"/>
</dbReference>
<name>C4XM76_SOLM1</name>
<dbReference type="Proteomes" id="UP000009071">
    <property type="component" value="Chromosome"/>
</dbReference>
<evidence type="ECO:0000256" key="9">
    <source>
        <dbReference type="ARBA" id="ARBA00073635"/>
    </source>
</evidence>
<dbReference type="InterPro" id="IPR000594">
    <property type="entry name" value="ThiF_NAD_FAD-bd"/>
</dbReference>
<keyword evidence="13" id="KW-0472">Membrane</keyword>
<dbReference type="AlphaFoldDB" id="C4XM76"/>
<evidence type="ECO:0000256" key="7">
    <source>
        <dbReference type="ARBA" id="ARBA00063809"/>
    </source>
</evidence>
<dbReference type="KEGG" id="dma:DMR_37130"/>
<evidence type="ECO:0000259" key="14">
    <source>
        <dbReference type="Pfam" id="PF00899"/>
    </source>
</evidence>
<dbReference type="EC" id="2.7.7.80" evidence="8"/>
<gene>
    <name evidence="15" type="ordered locus">DMR_37130</name>
</gene>
<evidence type="ECO:0000313" key="16">
    <source>
        <dbReference type="Proteomes" id="UP000009071"/>
    </source>
</evidence>
<evidence type="ECO:0000256" key="5">
    <source>
        <dbReference type="ARBA" id="ARBA00052218"/>
    </source>
</evidence>
<evidence type="ECO:0000256" key="1">
    <source>
        <dbReference type="ARBA" id="ARBA00009919"/>
    </source>
</evidence>
<dbReference type="GO" id="GO:0004792">
    <property type="term" value="F:thiosulfate-cyanide sulfurtransferase activity"/>
    <property type="evidence" value="ECO:0007669"/>
    <property type="project" value="TreeGrafter"/>
</dbReference>
<comment type="similarity">
    <text evidence="1">Belongs to the HesA/MoeB/ThiF family.</text>
</comment>
<evidence type="ECO:0000256" key="12">
    <source>
        <dbReference type="ARBA" id="ARBA00078531"/>
    </source>
</evidence>
<dbReference type="STRING" id="573370.DMR_37130"/>
<evidence type="ECO:0000256" key="11">
    <source>
        <dbReference type="ARBA" id="ARBA00075328"/>
    </source>
</evidence>
<evidence type="ECO:0000256" key="13">
    <source>
        <dbReference type="SAM" id="Phobius"/>
    </source>
</evidence>
<dbReference type="HOGENOM" id="CLU_013325_10_3_7"/>
<feature type="domain" description="THIF-type NAD/FAD binding fold" evidence="14">
    <location>
        <begin position="19"/>
        <end position="253"/>
    </location>
</feature>
<comment type="function">
    <text evidence="6">Catalyzes the adenylation by ATP of the carboxyl group of the C-terminal glycine of sulfur carrier protein MoaD.</text>
</comment>
<keyword evidence="13" id="KW-0812">Transmembrane</keyword>
<protein>
    <recommendedName>
        <fullName evidence="9">Molybdopterin-synthase adenylyltransferase</fullName>
        <ecNumber evidence="8">2.7.7.80</ecNumber>
    </recommendedName>
    <alternativeName>
        <fullName evidence="12">MoaD protein adenylase</fullName>
    </alternativeName>
    <alternativeName>
        <fullName evidence="10">Molybdopterin-converting factor subunit 1 adenylase</fullName>
    </alternativeName>
    <alternativeName>
        <fullName evidence="11">Sulfur carrier protein MoaD adenylyltransferase</fullName>
    </alternativeName>
</protein>
<dbReference type="FunFam" id="3.40.50.720:FF:000033">
    <property type="entry name" value="Adenylyltransferase and sulfurtransferase MOCS3"/>
    <property type="match status" value="1"/>
</dbReference>
<evidence type="ECO:0000256" key="10">
    <source>
        <dbReference type="ARBA" id="ARBA00075110"/>
    </source>
</evidence>
<dbReference type="GO" id="GO:0005829">
    <property type="term" value="C:cytosol"/>
    <property type="evidence" value="ECO:0007669"/>
    <property type="project" value="TreeGrafter"/>
</dbReference>
<keyword evidence="4" id="KW-0067">ATP-binding</keyword>
<dbReference type="SUPFAM" id="SSF69572">
    <property type="entry name" value="Activating enzymes of the ubiquitin-like proteins"/>
    <property type="match status" value="1"/>
</dbReference>
<dbReference type="GO" id="GO:0005524">
    <property type="term" value="F:ATP binding"/>
    <property type="evidence" value="ECO:0007669"/>
    <property type="project" value="UniProtKB-KW"/>
</dbReference>
<dbReference type="InterPro" id="IPR035985">
    <property type="entry name" value="Ubiquitin-activating_enz"/>
</dbReference>
<keyword evidence="3" id="KW-0547">Nucleotide-binding</keyword>
<proteinExistence type="inferred from homology"/>
<dbReference type="eggNOG" id="COG0476">
    <property type="taxonomic scope" value="Bacteria"/>
</dbReference>
<dbReference type="PANTHER" id="PTHR10953:SF102">
    <property type="entry name" value="ADENYLYLTRANSFERASE AND SULFURTRANSFERASE MOCS3"/>
    <property type="match status" value="1"/>
</dbReference>
<dbReference type="RefSeq" id="WP_015862346.1">
    <property type="nucleotide sequence ID" value="NC_012796.1"/>
</dbReference>